<sequence length="349" mass="38806">MEDHLRLNVSLLRRRVPNLTSAAKTVGLRPATVSNLCTGKISVGRAEVKTIVTLANLANCTLDELIIQGGKLSMIETGIKPLDLFAPIVQGGTNGFVARSQIGQFVVLAEMTQVLKEKGYHAILLTPDQTYPGLSDLEGFVDVKCHTLEDAFAEVTLVDDKESILLYVDRSFIVSGELYELRERFEAEGYPDITTILFDPSGEAVDEDDPFGPLDSLCYFDIDLATRGLYPAIHPVQSTSVLLEDEAFEASHATTHKKAKKLLRRYKEIRVLMNTIGKDKIPEADLELFTIGERLEAYLSQPFYVAEEFTEIKGQSVPIQQTIGDIQKILQGNYNHLDPKELTYKGQLN</sequence>
<dbReference type="PANTHER" id="PTHR15184:SF71">
    <property type="entry name" value="ATP SYNTHASE SUBUNIT BETA, MITOCHONDRIAL"/>
    <property type="match status" value="1"/>
</dbReference>
<keyword evidence="6" id="KW-1278">Translocase</keyword>
<evidence type="ECO:0000256" key="7">
    <source>
        <dbReference type="ARBA" id="ARBA00023065"/>
    </source>
</evidence>
<accession>A0A0P6WSL7</accession>
<dbReference type="InterPro" id="IPR050053">
    <property type="entry name" value="ATPase_alpha/beta_chains"/>
</dbReference>
<comment type="subcellular location">
    <subcellularLocation>
        <location evidence="1">Membrane</location>
    </subcellularLocation>
</comment>
<evidence type="ECO:0000256" key="5">
    <source>
        <dbReference type="ARBA" id="ARBA00022840"/>
    </source>
</evidence>
<dbReference type="PANTHER" id="PTHR15184">
    <property type="entry name" value="ATP SYNTHASE"/>
    <property type="match status" value="1"/>
</dbReference>
<reference evidence="12 13" key="1">
    <citation type="submission" date="2015-08" db="EMBL/GenBank/DDBJ databases">
        <title>Draft Genome Sequence of Bacillus vietnamensis UCD-SED5.</title>
        <authorList>
            <person name="Lee R.D."/>
            <person name="Jospin G."/>
            <person name="Lang J.M."/>
            <person name="Coil D.A."/>
            <person name="Eisen J.A."/>
        </authorList>
    </citation>
    <scope>NUCLEOTIDE SEQUENCE [LARGE SCALE GENOMIC DNA]</scope>
    <source>
        <strain evidence="12 13">UCD-SED5</strain>
    </source>
</reference>
<dbReference type="GO" id="GO:0045259">
    <property type="term" value="C:proton-transporting ATP synthase complex"/>
    <property type="evidence" value="ECO:0007669"/>
    <property type="project" value="UniProtKB-KW"/>
</dbReference>
<evidence type="ECO:0000256" key="9">
    <source>
        <dbReference type="ARBA" id="ARBA00023196"/>
    </source>
</evidence>
<dbReference type="InterPro" id="IPR027417">
    <property type="entry name" value="P-loop_NTPase"/>
</dbReference>
<dbReference type="SUPFAM" id="SSF47917">
    <property type="entry name" value="C-terminal domain of alpha and beta subunits of F1 ATP synthase"/>
    <property type="match status" value="1"/>
</dbReference>
<dbReference type="InterPro" id="IPR055190">
    <property type="entry name" value="ATP-synt_VA_C"/>
</dbReference>
<comment type="similarity">
    <text evidence="2">Belongs to the ATPase alpha/beta chains family.</text>
</comment>
<dbReference type="Gene3D" id="3.40.50.300">
    <property type="entry name" value="P-loop containing nucleotide triphosphate hydrolases"/>
    <property type="match status" value="1"/>
</dbReference>
<dbReference type="InterPro" id="IPR020003">
    <property type="entry name" value="ATPase_a/bsu_AS"/>
</dbReference>
<dbReference type="Proteomes" id="UP000050398">
    <property type="component" value="Unassembled WGS sequence"/>
</dbReference>
<comment type="caution">
    <text evidence="12">The sequence shown here is derived from an EMBL/GenBank/DDBJ whole genome shotgun (WGS) entry which is preliminary data.</text>
</comment>
<keyword evidence="4" id="KW-0547">Nucleotide-binding</keyword>
<dbReference type="PATRIC" id="fig|218284.4.peg.2282"/>
<evidence type="ECO:0000259" key="11">
    <source>
        <dbReference type="Pfam" id="PF22919"/>
    </source>
</evidence>
<dbReference type="EMBL" id="LIXZ01000003">
    <property type="protein sequence ID" value="KPL60628.1"/>
    <property type="molecule type" value="Genomic_DNA"/>
</dbReference>
<evidence type="ECO:0000256" key="3">
    <source>
        <dbReference type="ARBA" id="ARBA00022448"/>
    </source>
</evidence>
<evidence type="ECO:0000313" key="12">
    <source>
        <dbReference type="EMBL" id="KPL60628.1"/>
    </source>
</evidence>
<evidence type="ECO:0000256" key="4">
    <source>
        <dbReference type="ARBA" id="ARBA00022741"/>
    </source>
</evidence>
<protein>
    <submittedName>
        <fullName evidence="12">ATP synthase subunit B</fullName>
    </submittedName>
</protein>
<evidence type="ECO:0000313" key="13">
    <source>
        <dbReference type="Proteomes" id="UP000050398"/>
    </source>
</evidence>
<dbReference type="GO" id="GO:0046933">
    <property type="term" value="F:proton-transporting ATP synthase activity, rotational mechanism"/>
    <property type="evidence" value="ECO:0007669"/>
    <property type="project" value="TreeGrafter"/>
</dbReference>
<dbReference type="GO" id="GO:0005524">
    <property type="term" value="F:ATP binding"/>
    <property type="evidence" value="ECO:0007669"/>
    <property type="project" value="UniProtKB-KW"/>
</dbReference>
<proteinExistence type="inferred from homology"/>
<dbReference type="InterPro" id="IPR024034">
    <property type="entry name" value="ATPase_F1/V1_b/a_C"/>
</dbReference>
<feature type="domain" description="ATP synthase A/B type C-terminal" evidence="11">
    <location>
        <begin position="247"/>
        <end position="312"/>
    </location>
</feature>
<dbReference type="RefSeq" id="WP_060671542.1">
    <property type="nucleotide sequence ID" value="NZ_LIXZ01000003.1"/>
</dbReference>
<gene>
    <name evidence="12" type="ORF">AM506_05810</name>
</gene>
<dbReference type="SUPFAM" id="SSF52540">
    <property type="entry name" value="P-loop containing nucleoside triphosphate hydrolases"/>
    <property type="match status" value="1"/>
</dbReference>
<keyword evidence="5" id="KW-0067">ATP-binding</keyword>
<evidence type="ECO:0000256" key="2">
    <source>
        <dbReference type="ARBA" id="ARBA00008936"/>
    </source>
</evidence>
<keyword evidence="3" id="KW-0813">Transport</keyword>
<dbReference type="Pfam" id="PF22919">
    <property type="entry name" value="ATP-synt_VA_C"/>
    <property type="match status" value="1"/>
</dbReference>
<organism evidence="12 13">
    <name type="scientific">Rossellomorea vietnamensis</name>
    <dbReference type="NCBI Taxonomy" id="218284"/>
    <lineage>
        <taxon>Bacteria</taxon>
        <taxon>Bacillati</taxon>
        <taxon>Bacillota</taxon>
        <taxon>Bacilli</taxon>
        <taxon>Bacillales</taxon>
        <taxon>Bacillaceae</taxon>
        <taxon>Rossellomorea</taxon>
    </lineage>
</organism>
<name>A0A0P6WSL7_9BACI</name>
<evidence type="ECO:0000256" key="6">
    <source>
        <dbReference type="ARBA" id="ARBA00022967"/>
    </source>
</evidence>
<keyword evidence="8" id="KW-0472">Membrane</keyword>
<dbReference type="OrthoDB" id="2447669at2"/>
<dbReference type="eggNOG" id="COG0055">
    <property type="taxonomic scope" value="Bacteria"/>
</dbReference>
<dbReference type="Gene3D" id="1.10.1140.10">
    <property type="entry name" value="Bovine Mitochondrial F1-atpase, Atp Synthase Beta Chain, Chain D, domain 3"/>
    <property type="match status" value="1"/>
</dbReference>
<evidence type="ECO:0000256" key="1">
    <source>
        <dbReference type="ARBA" id="ARBA00004370"/>
    </source>
</evidence>
<evidence type="ECO:0000256" key="10">
    <source>
        <dbReference type="ARBA" id="ARBA00023310"/>
    </source>
</evidence>
<evidence type="ECO:0000256" key="8">
    <source>
        <dbReference type="ARBA" id="ARBA00023136"/>
    </source>
</evidence>
<keyword evidence="10" id="KW-0066">ATP synthesis</keyword>
<dbReference type="AlphaFoldDB" id="A0A0P6WSL7"/>
<keyword evidence="9" id="KW-0139">CF(1)</keyword>
<keyword evidence="7" id="KW-0406">Ion transport</keyword>
<dbReference type="PROSITE" id="PS00152">
    <property type="entry name" value="ATPASE_ALPHA_BETA"/>
    <property type="match status" value="1"/>
</dbReference>